<proteinExistence type="predicted"/>
<comment type="caution">
    <text evidence="1">The sequence shown here is derived from an EMBL/GenBank/DDBJ whole genome shotgun (WGS) entry which is preliminary data.</text>
</comment>
<dbReference type="Proteomes" id="UP000034664">
    <property type="component" value="Unassembled WGS sequence"/>
</dbReference>
<name>A0A0G0T1L3_9BACT</name>
<dbReference type="InterPro" id="IPR011604">
    <property type="entry name" value="PDDEXK-like_dom_sf"/>
</dbReference>
<evidence type="ECO:0000313" key="2">
    <source>
        <dbReference type="Proteomes" id="UP000034664"/>
    </source>
</evidence>
<reference evidence="1 2" key="1">
    <citation type="journal article" date="2015" name="Nature">
        <title>rRNA introns, odd ribosomes, and small enigmatic genomes across a large radiation of phyla.</title>
        <authorList>
            <person name="Brown C.T."/>
            <person name="Hug L.A."/>
            <person name="Thomas B.C."/>
            <person name="Sharon I."/>
            <person name="Castelle C.J."/>
            <person name="Singh A."/>
            <person name="Wilkins M.J."/>
            <person name="Williams K.H."/>
            <person name="Banfield J.F."/>
        </authorList>
    </citation>
    <scope>NUCLEOTIDE SEQUENCE [LARGE SCALE GENOMIC DNA]</scope>
</reference>
<dbReference type="AlphaFoldDB" id="A0A0G0T1L3"/>
<dbReference type="Gene3D" id="3.90.320.10">
    <property type="match status" value="1"/>
</dbReference>
<evidence type="ECO:0000313" key="1">
    <source>
        <dbReference type="EMBL" id="KKR70933.1"/>
    </source>
</evidence>
<sequence>MSMWIKDVEQFKKQSGYMIDGAWYPRVTKIVEIKSKPALNFYYGQAKSYAEAQQQTQKSAEEGTKIHEAVEAIMKGENPEIDRLIVPSVAAFKNFIDFQKIEVIPEHIERRIFHPDERYAGTIDTLATINGKFGVLDIKTSAAIYRDYNMQTAAYLAALGREFPNLSTRWILGDDHEWSETKGIIELKEFPFWRDDYGAFLAAKKLWEWENDYWLKQAGYLK</sequence>
<gene>
    <name evidence="1" type="ORF">UU14_C0040G0003</name>
</gene>
<accession>A0A0G0T1L3</accession>
<protein>
    <recommendedName>
        <fullName evidence="3">PD-(D/E)XK endonuclease-like domain-containing protein</fullName>
    </recommendedName>
</protein>
<dbReference type="EMBL" id="LBZM01000040">
    <property type="protein sequence ID" value="KKR70933.1"/>
    <property type="molecule type" value="Genomic_DNA"/>
</dbReference>
<organism evidence="1 2">
    <name type="scientific">Candidatus Roizmanbacteria bacterium GW2011_GWB1_40_7</name>
    <dbReference type="NCBI Taxonomy" id="1618482"/>
    <lineage>
        <taxon>Bacteria</taxon>
        <taxon>Candidatus Roizmaniibacteriota</taxon>
    </lineage>
</organism>
<evidence type="ECO:0008006" key="3">
    <source>
        <dbReference type="Google" id="ProtNLM"/>
    </source>
</evidence>